<proteinExistence type="predicted"/>
<evidence type="ECO:0000313" key="1">
    <source>
        <dbReference type="EMBL" id="SHF07131.1"/>
    </source>
</evidence>
<dbReference type="STRING" id="1194090.SAMN05443144_105110"/>
<dbReference type="PANTHER" id="PTHR22946">
    <property type="entry name" value="DIENELACTONE HYDROLASE DOMAIN-CONTAINING PROTEIN-RELATED"/>
    <property type="match status" value="1"/>
</dbReference>
<keyword evidence="2" id="KW-1185">Reference proteome</keyword>
<gene>
    <name evidence="1" type="ORF">SAMN05443144_105110</name>
</gene>
<accession>A0A1M4YN13</accession>
<dbReference type="InterPro" id="IPR029058">
    <property type="entry name" value="AB_hydrolase_fold"/>
</dbReference>
<dbReference type="SUPFAM" id="SSF53474">
    <property type="entry name" value="alpha/beta-Hydrolases"/>
    <property type="match status" value="2"/>
</dbReference>
<sequence length="789" mass="89102">MYKKNIFLIFFILTLFAVPYTGYELQAQENSFDFFSAPYSLDYEREMEDDILSGINNYLTRYTEKIIERRHEYWDRNTRSIEAYRESVAPNRNKLKEILGVVDPRAPVRMVSEGMETKAPVVGESANSTIYSVRWTVMDGLTSEGLLLVPKGNITASAVVIPDAEEDPEMYAGLKEGPGTALSLAESGVQVLIPQLVDRRSDYSGSKKLVPRKPWTGNAEPVAVSTNQSHREWIYRQGYIMGRHIIGLEIQKVLTAVDWLEENAHDSSLPVGVMGYGEGGLLAFYSSAIDERIEASWISGYFGPRDELWKEPIDRNIWGLLTEFGDAEIASLIAPRKMIIEHVPVPDVEEPLPVKGDQLDYGLPGKLTTPDRKQVEEELDRLYDFFPDAGHVQPDVEFISSTSHGSTKALASFGRALGSKTVPDSDASLQRSVCADASSFIENRAHRVFNNMQEYIQDMIPASDQRRYEFLQGDISSADSWDKDMEPYRREFYEEVMGKIPEPLLAMNPRMRQVYNEPGWDGYEVVLDVWPGVVSWGILAVPKDLSDDEKRPAVVMQHGASGLPSTPIIVDSYFQVLPALVNRGFVVFAPYNPYQFNIRKANAVKAGTFSVIIPQHKQILNFLQSLDYVDGERIALYGKSWGGRTAQTVPIVLDRYKVAISSAYFNDWVRKIASVDYRNSYYFTKSTGVYHWNMGNTFTHAEMASLIAPRPFMVESGYLDGVAAHEMVAYEFAKVKRLYSHLGIGDRAELEFFMGGHDINGQGTFRFLHKHLEWPAPDNPTEHQMISPP</sequence>
<organism evidence="1 2">
    <name type="scientific">Fodinibius roseus</name>
    <dbReference type="NCBI Taxonomy" id="1194090"/>
    <lineage>
        <taxon>Bacteria</taxon>
        <taxon>Pseudomonadati</taxon>
        <taxon>Balneolota</taxon>
        <taxon>Balneolia</taxon>
        <taxon>Balneolales</taxon>
        <taxon>Balneolaceae</taxon>
        <taxon>Fodinibius</taxon>
    </lineage>
</organism>
<name>A0A1M4YN13_9BACT</name>
<dbReference type="AlphaFoldDB" id="A0A1M4YN13"/>
<protein>
    <submittedName>
        <fullName evidence="1">Uncharacterized protein</fullName>
    </submittedName>
</protein>
<dbReference type="InterPro" id="IPR050261">
    <property type="entry name" value="FrsA_esterase"/>
</dbReference>
<dbReference type="EMBL" id="FQUS01000005">
    <property type="protein sequence ID" value="SHF07131.1"/>
    <property type="molecule type" value="Genomic_DNA"/>
</dbReference>
<dbReference type="Gene3D" id="3.40.50.1820">
    <property type="entry name" value="alpha/beta hydrolase"/>
    <property type="match status" value="2"/>
</dbReference>
<evidence type="ECO:0000313" key="2">
    <source>
        <dbReference type="Proteomes" id="UP000184041"/>
    </source>
</evidence>
<reference evidence="1 2" key="1">
    <citation type="submission" date="2016-11" db="EMBL/GenBank/DDBJ databases">
        <authorList>
            <person name="Jaros S."/>
            <person name="Januszkiewicz K."/>
            <person name="Wedrychowicz H."/>
        </authorList>
    </citation>
    <scope>NUCLEOTIDE SEQUENCE [LARGE SCALE GENOMIC DNA]</scope>
    <source>
        <strain evidence="1 2">DSM 21986</strain>
    </source>
</reference>
<dbReference type="Proteomes" id="UP000184041">
    <property type="component" value="Unassembled WGS sequence"/>
</dbReference>